<keyword evidence="2" id="KW-0028">Amino-acid biosynthesis</keyword>
<comment type="catalytic activity">
    <reaction evidence="2">
        <text>chorismate = prephenate</text>
        <dbReference type="Rhea" id="RHEA:13897"/>
        <dbReference type="ChEBI" id="CHEBI:29748"/>
        <dbReference type="ChEBI" id="CHEBI:29934"/>
        <dbReference type="EC" id="5.4.99.5"/>
    </reaction>
</comment>
<evidence type="ECO:0000256" key="2">
    <source>
        <dbReference type="PROSITE-ProRule" id="PRU00514"/>
    </source>
</evidence>
<gene>
    <name evidence="3" type="primary">aroH</name>
    <name evidence="3" type="ORF">VB738_09770</name>
</gene>
<dbReference type="EC" id="5.4.99.5" evidence="1 2"/>
<dbReference type="PANTHER" id="PTHR21164:SF0">
    <property type="entry name" value="CHORISMATE MUTASE AROH"/>
    <property type="match status" value="1"/>
</dbReference>
<dbReference type="InterPro" id="IPR008243">
    <property type="entry name" value="Chorismate_mutase_AroH"/>
</dbReference>
<proteinExistence type="predicted"/>
<dbReference type="PROSITE" id="PS51167">
    <property type="entry name" value="CHORISMATE_MUT_1"/>
    <property type="match status" value="1"/>
</dbReference>
<evidence type="ECO:0000313" key="3">
    <source>
        <dbReference type="EMBL" id="MEA5391542.1"/>
    </source>
</evidence>
<keyword evidence="2" id="KW-0057">Aromatic amino acid biosynthesis</keyword>
<dbReference type="PIRSF" id="PIRSF005965">
    <property type="entry name" value="Chor_mut_AroH"/>
    <property type="match status" value="1"/>
</dbReference>
<dbReference type="Gene3D" id="3.30.1330.40">
    <property type="entry name" value="RutC-like"/>
    <property type="match status" value="1"/>
</dbReference>
<comment type="caution">
    <text evidence="3">The sequence shown here is derived from an EMBL/GenBank/DDBJ whole genome shotgun (WGS) entry which is preliminary data.</text>
</comment>
<protein>
    <recommendedName>
        <fullName evidence="1 2">chorismate mutase</fullName>
        <ecNumber evidence="1 2">5.4.99.5</ecNumber>
    </recommendedName>
</protein>
<keyword evidence="2 3" id="KW-0413">Isomerase</keyword>
<dbReference type="Proteomes" id="UP001304461">
    <property type="component" value="Unassembled WGS sequence"/>
</dbReference>
<dbReference type="SUPFAM" id="SSF55298">
    <property type="entry name" value="YjgF-like"/>
    <property type="match status" value="1"/>
</dbReference>
<reference evidence="3 4" key="1">
    <citation type="submission" date="2023-12" db="EMBL/GenBank/DDBJ databases">
        <title>Baltic Sea Cyanobacteria.</title>
        <authorList>
            <person name="Delbaje E."/>
            <person name="Fewer D.P."/>
            <person name="Shishido T.K."/>
        </authorList>
    </citation>
    <scope>NUCLEOTIDE SEQUENCE [LARGE SCALE GENOMIC DNA]</scope>
    <source>
        <strain evidence="3 4">UHCC 0139</strain>
    </source>
</reference>
<name>A0ABU5RUX1_9CYAN</name>
<dbReference type="EMBL" id="JAYGHX010000005">
    <property type="protein sequence ID" value="MEA5391542.1"/>
    <property type="molecule type" value="Genomic_DNA"/>
</dbReference>
<dbReference type="NCBIfam" id="TIGR01796">
    <property type="entry name" value="CM_mono_aroH"/>
    <property type="match status" value="1"/>
</dbReference>
<evidence type="ECO:0000313" key="4">
    <source>
        <dbReference type="Proteomes" id="UP001304461"/>
    </source>
</evidence>
<accession>A0ABU5RUX1</accession>
<dbReference type="Pfam" id="PF07736">
    <property type="entry name" value="CM_1"/>
    <property type="match status" value="1"/>
</dbReference>
<evidence type="ECO:0000256" key="1">
    <source>
        <dbReference type="NCBIfam" id="TIGR01796"/>
    </source>
</evidence>
<organism evidence="3 4">
    <name type="scientific">Cyanobium gracile UHCC 0139</name>
    <dbReference type="NCBI Taxonomy" id="3110308"/>
    <lineage>
        <taxon>Bacteria</taxon>
        <taxon>Bacillati</taxon>
        <taxon>Cyanobacteriota</taxon>
        <taxon>Cyanophyceae</taxon>
        <taxon>Synechococcales</taxon>
        <taxon>Prochlorococcaceae</taxon>
        <taxon>Cyanobium</taxon>
    </lineage>
</organism>
<sequence length="138" mass="14904">MKPGLELRALRGATTASANTGEAIAEAVAELIEELLQRNDLAGDRVLSVTFSVTADLDACFPAAIARRRADWGRVALLDCQQMAVAGDLPRCIRLLAHAWLDARREVVHPYLREAARLRPDRADVAQPSAPASSPADH</sequence>
<dbReference type="GO" id="GO:0004106">
    <property type="term" value="F:chorismate mutase activity"/>
    <property type="evidence" value="ECO:0007669"/>
    <property type="project" value="UniProtKB-EC"/>
</dbReference>
<dbReference type="RefSeq" id="WP_323305563.1">
    <property type="nucleotide sequence ID" value="NZ_JAYGHX010000005.1"/>
</dbReference>
<dbReference type="CDD" id="cd02185">
    <property type="entry name" value="AroH"/>
    <property type="match status" value="1"/>
</dbReference>
<dbReference type="InterPro" id="IPR035959">
    <property type="entry name" value="RutC-like_sf"/>
</dbReference>
<dbReference type="PANTHER" id="PTHR21164">
    <property type="entry name" value="CHORISMATE MUTASE"/>
    <property type="match status" value="1"/>
</dbReference>
<keyword evidence="4" id="KW-1185">Reference proteome</keyword>